<name>A0A5B0E2X4_9HYPH</name>
<dbReference type="Gene3D" id="3.30.420.10">
    <property type="entry name" value="Ribonuclease H-like superfamily/Ribonuclease H"/>
    <property type="match status" value="1"/>
</dbReference>
<dbReference type="Pfam" id="PF13565">
    <property type="entry name" value="HTH_32"/>
    <property type="match status" value="1"/>
</dbReference>
<dbReference type="PROSITE" id="PS50994">
    <property type="entry name" value="INTEGRASE"/>
    <property type="match status" value="1"/>
</dbReference>
<organism evidence="2 3">
    <name type="scientific">Aureimonas fodinaquatilis</name>
    <dbReference type="NCBI Taxonomy" id="2565783"/>
    <lineage>
        <taxon>Bacteria</taxon>
        <taxon>Pseudomonadati</taxon>
        <taxon>Pseudomonadota</taxon>
        <taxon>Alphaproteobacteria</taxon>
        <taxon>Hyphomicrobiales</taxon>
        <taxon>Aurantimonadaceae</taxon>
        <taxon>Aureimonas</taxon>
    </lineage>
</organism>
<dbReference type="PANTHER" id="PTHR47515:SF2">
    <property type="entry name" value="INTEGRASE CORE DOMAIN PROTEIN"/>
    <property type="match status" value="1"/>
</dbReference>
<dbReference type="Proteomes" id="UP000324738">
    <property type="component" value="Unassembled WGS sequence"/>
</dbReference>
<dbReference type="AlphaFoldDB" id="A0A5B0E2X4"/>
<dbReference type="InterPro" id="IPR001584">
    <property type="entry name" value="Integrase_cat-core"/>
</dbReference>
<sequence length="395" mass="45339">MPWRETSVMEERLRFIARLLEGEGMSDVCRDFCISRKTGYKIFNRYKNDGFEALTDRSRRPVRYANQLPAQVEALIVSSKKDKPHWGARKIRELLVRRLAGDVRIPSTSTVHAILDRYGLVAHARKRHRGKAEGTALSNATAPNDLWCVDFKGEFKLGNGRYCYPLTVTDQASRYLLACEAFESNKEFPVIDAFRRLFAERGLPQAIRSDNGVPFASPNGLYNLSKLSVWWLRLGIAIERIKPGHPQQNARHERMHLTLKKEATRPAGMNMLQQQALFDAFINEFNTERPHEALGMKTPQEIYTASVRTYQGLPELDYPFHDRDVLVTNCGRICMCRKKINISIVMTGQRLGIKEVEDGIWLVSFMHYDLGYIDLEQRTLQTIDNPFGTRLSPMS</sequence>
<dbReference type="SUPFAM" id="SSF46689">
    <property type="entry name" value="Homeodomain-like"/>
    <property type="match status" value="1"/>
</dbReference>
<dbReference type="SUPFAM" id="SSF53098">
    <property type="entry name" value="Ribonuclease H-like"/>
    <property type="match status" value="1"/>
</dbReference>
<dbReference type="EMBL" id="VTWH01000001">
    <property type="protein sequence ID" value="KAA0972682.1"/>
    <property type="molecule type" value="Genomic_DNA"/>
</dbReference>
<dbReference type="InterPro" id="IPR009057">
    <property type="entry name" value="Homeodomain-like_sf"/>
</dbReference>
<feature type="domain" description="Integrase catalytic" evidence="1">
    <location>
        <begin position="139"/>
        <end position="307"/>
    </location>
</feature>
<keyword evidence="3" id="KW-1185">Reference proteome</keyword>
<dbReference type="GO" id="GO:0015074">
    <property type="term" value="P:DNA integration"/>
    <property type="evidence" value="ECO:0007669"/>
    <property type="project" value="InterPro"/>
</dbReference>
<evidence type="ECO:0000313" key="3">
    <source>
        <dbReference type="Proteomes" id="UP000324738"/>
    </source>
</evidence>
<accession>A0A5B0E2X4</accession>
<dbReference type="OrthoDB" id="9809060at2"/>
<dbReference type="PANTHER" id="PTHR47515">
    <property type="entry name" value="LOW CALCIUM RESPONSE LOCUS PROTEIN T"/>
    <property type="match status" value="1"/>
</dbReference>
<evidence type="ECO:0000259" key="1">
    <source>
        <dbReference type="PROSITE" id="PS50994"/>
    </source>
</evidence>
<proteinExistence type="predicted"/>
<dbReference type="InterPro" id="IPR036397">
    <property type="entry name" value="RNaseH_sf"/>
</dbReference>
<dbReference type="RefSeq" id="WP_149298611.1">
    <property type="nucleotide sequence ID" value="NZ_VTWH01000001.1"/>
</dbReference>
<evidence type="ECO:0000313" key="2">
    <source>
        <dbReference type="EMBL" id="KAA0972682.1"/>
    </source>
</evidence>
<dbReference type="Pfam" id="PF13683">
    <property type="entry name" value="rve_3"/>
    <property type="match status" value="1"/>
</dbReference>
<comment type="caution">
    <text evidence="2">The sequence shown here is derived from an EMBL/GenBank/DDBJ whole genome shotgun (WGS) entry which is preliminary data.</text>
</comment>
<reference evidence="2 3" key="1">
    <citation type="submission" date="2019-08" db="EMBL/GenBank/DDBJ databases">
        <title>Aureimonas fodiniaquatilis sp. nov., isolated from a coal mine wastewater.</title>
        <authorList>
            <person name="Kim W."/>
        </authorList>
    </citation>
    <scope>NUCLEOTIDE SEQUENCE [LARGE SCALE GENOMIC DNA]</scope>
    <source>
        <strain evidence="2 3">CAU 1482</strain>
    </source>
</reference>
<protein>
    <submittedName>
        <fullName evidence="2">Transposase</fullName>
    </submittedName>
</protein>
<gene>
    <name evidence="2" type="ORF">FPY71_02585</name>
</gene>
<dbReference type="InterPro" id="IPR012337">
    <property type="entry name" value="RNaseH-like_sf"/>
</dbReference>
<dbReference type="GO" id="GO:0003676">
    <property type="term" value="F:nucleic acid binding"/>
    <property type="evidence" value="ECO:0007669"/>
    <property type="project" value="InterPro"/>
</dbReference>